<feature type="compositionally biased region" description="Polar residues" evidence="1">
    <location>
        <begin position="121"/>
        <end position="131"/>
    </location>
</feature>
<proteinExistence type="predicted"/>
<protein>
    <submittedName>
        <fullName evidence="2">Uncharacterized protein</fullName>
    </submittedName>
</protein>
<dbReference type="EMBL" id="JAKKPZ010000014">
    <property type="protein sequence ID" value="KAI1714019.1"/>
    <property type="molecule type" value="Genomic_DNA"/>
</dbReference>
<name>A0AAD4R3U5_9BILA</name>
<dbReference type="Proteomes" id="UP001201812">
    <property type="component" value="Unassembled WGS sequence"/>
</dbReference>
<gene>
    <name evidence="2" type="ORF">DdX_08910</name>
</gene>
<reference evidence="2" key="1">
    <citation type="submission" date="2022-01" db="EMBL/GenBank/DDBJ databases">
        <title>Genome Sequence Resource for Two Populations of Ditylenchus destructor, the Migratory Endoparasitic Phytonematode.</title>
        <authorList>
            <person name="Zhang H."/>
            <person name="Lin R."/>
            <person name="Xie B."/>
        </authorList>
    </citation>
    <scope>NUCLEOTIDE SEQUENCE</scope>
    <source>
        <strain evidence="2">BazhouSP</strain>
    </source>
</reference>
<keyword evidence="3" id="KW-1185">Reference proteome</keyword>
<evidence type="ECO:0000313" key="3">
    <source>
        <dbReference type="Proteomes" id="UP001201812"/>
    </source>
</evidence>
<evidence type="ECO:0000313" key="2">
    <source>
        <dbReference type="EMBL" id="KAI1714019.1"/>
    </source>
</evidence>
<accession>A0AAD4R3U5</accession>
<comment type="caution">
    <text evidence="2">The sequence shown here is derived from an EMBL/GenBank/DDBJ whole genome shotgun (WGS) entry which is preliminary data.</text>
</comment>
<sequence>MSLSKKESACDAIQDTNLSSLKETSEIDGSMEIFTPEVCLPKIITRLGPVQVQEVKWQSGKERNHYTYTVLFKPGSSTTLTNRSDSLSYQGDTCSEHASRCYQDDSHSKTLVRDFEGMSKSVEQGNRSSAPTEKAHSHTSTSNLTTKRNFSLFVAGPLLIRDQVRIPRTGKRQSLSALSPYRARQPLPIKPVCITPISCISQKAVHLIFMEKGLKGTELVTIEETDWFWANTKLKEAITTFAQEHERLKSITECSNVFFNVNLHSHASNNWMKADAGSMNSTLNELAGSSEILRVMINAFE</sequence>
<evidence type="ECO:0000256" key="1">
    <source>
        <dbReference type="SAM" id="MobiDB-lite"/>
    </source>
</evidence>
<organism evidence="2 3">
    <name type="scientific">Ditylenchus destructor</name>
    <dbReference type="NCBI Taxonomy" id="166010"/>
    <lineage>
        <taxon>Eukaryota</taxon>
        <taxon>Metazoa</taxon>
        <taxon>Ecdysozoa</taxon>
        <taxon>Nematoda</taxon>
        <taxon>Chromadorea</taxon>
        <taxon>Rhabditida</taxon>
        <taxon>Tylenchina</taxon>
        <taxon>Tylenchomorpha</taxon>
        <taxon>Sphaerularioidea</taxon>
        <taxon>Anguinidae</taxon>
        <taxon>Anguininae</taxon>
        <taxon>Ditylenchus</taxon>
    </lineage>
</organism>
<feature type="region of interest" description="Disordered" evidence="1">
    <location>
        <begin position="119"/>
        <end position="143"/>
    </location>
</feature>
<dbReference type="AlphaFoldDB" id="A0AAD4R3U5"/>